<name>A0A1C3KQ48_PLAOA</name>
<dbReference type="VEuPathDB" id="PlasmoDB:POWCR01_060026800"/>
<sequence length="79" mass="9746">MRQYMKINHFVFLSICNIFGSNSHDFLLYYSYEKIECQHKDHLLIRCNELNRDIIEENYDTFYSELKKNRIKTNLSHEH</sequence>
<accession>A0A1C3KQ48</accession>
<dbReference type="AlphaFoldDB" id="A0A1C3KQ48"/>
<dbReference type="Proteomes" id="UP000243200">
    <property type="component" value="Chromosome 6"/>
</dbReference>
<reference evidence="1 2" key="1">
    <citation type="submission" date="2016-06" db="EMBL/GenBank/DDBJ databases">
        <authorList>
            <consortium name="Pathogen Informatics"/>
        </authorList>
    </citation>
    <scope>NUCLEOTIDE SEQUENCE [LARGE SCALE GENOMIC DNA]</scope>
    <source>
        <strain evidence="1">PowCR01</strain>
    </source>
</reference>
<organism evidence="1 2">
    <name type="scientific">Plasmodium ovale</name>
    <name type="common">malaria parasite P. ovale</name>
    <dbReference type="NCBI Taxonomy" id="36330"/>
    <lineage>
        <taxon>Eukaryota</taxon>
        <taxon>Sar</taxon>
        <taxon>Alveolata</taxon>
        <taxon>Apicomplexa</taxon>
        <taxon>Aconoidasida</taxon>
        <taxon>Haemosporida</taxon>
        <taxon>Plasmodiidae</taxon>
        <taxon>Plasmodium</taxon>
        <taxon>Plasmodium (Plasmodium)</taxon>
    </lineage>
</organism>
<proteinExistence type="predicted"/>
<evidence type="ECO:0000313" key="1">
    <source>
        <dbReference type="EMBL" id="SBT76220.1"/>
    </source>
</evidence>
<dbReference type="EMBL" id="LT594510">
    <property type="protein sequence ID" value="SBT76220.1"/>
    <property type="molecule type" value="Genomic_DNA"/>
</dbReference>
<gene>
    <name evidence="1" type="primary">PowCR01_060026800</name>
    <name evidence="1" type="ORF">POWCR01_060026800</name>
</gene>
<evidence type="ECO:0000313" key="2">
    <source>
        <dbReference type="Proteomes" id="UP000243200"/>
    </source>
</evidence>
<protein>
    <submittedName>
        <fullName evidence="1">Uncharacterized protein</fullName>
    </submittedName>
</protein>